<evidence type="ECO:0000313" key="11">
    <source>
        <dbReference type="EMBL" id="MFC5502692.1"/>
    </source>
</evidence>
<organism evidence="11 12">
    <name type="scientific">Lysinimonas soli</name>
    <dbReference type="NCBI Taxonomy" id="1074233"/>
    <lineage>
        <taxon>Bacteria</taxon>
        <taxon>Bacillati</taxon>
        <taxon>Actinomycetota</taxon>
        <taxon>Actinomycetes</taxon>
        <taxon>Micrococcales</taxon>
        <taxon>Microbacteriaceae</taxon>
        <taxon>Lysinimonas</taxon>
    </lineage>
</organism>
<keyword evidence="5" id="KW-0547">Nucleotide-binding</keyword>
<feature type="transmembrane region" description="Helical" evidence="9">
    <location>
        <begin position="7"/>
        <end position="27"/>
    </location>
</feature>
<sequence>MPHAERAWGSWAIAAGAVVVALCLAFLLPQYLLLIGTSALIAMVSLMALGIVTGTAGMIALCQLTFAAVGAWVLDYLMTHTSLAAALGAVAFPVAMIVGAVAASALGFVVGLPALRLRGVNLAVVTLGVAAAADLTIEKVSFPDQVSGTPVARPFGIPGIADLAGNRNYFLFTLAVAVLIAVAVSLLQRSRIGSGWRSVAFSERGTASAGSSVTSAKLSAFTVSAFIGGLAGGLTMGQLGTANYTTFSTANSLGLYVLSIVVGAHLIDMAILGALIFVLLPELLKQFDIPLDWADLAYGVLGVVSLTTNSNLGTNVRNGLLRRRRRQPELVVAGGAPDAAEPSAPPTGSAEVLLEVRGLAVEFGAVKALSGVELRIHRGEILGLIGPNGAGKSTLVDALTGFLPAHSGTVRLAGRPIDRLTPHRVARLGLRRTFQQDRVPSTMTIGTYAKFVARGRTTTAQLDEVLEYLGCPPRSTPLQIVDAGTRRLIEVAANLAAAPQVLLLDEPAAGLSHDQHLAFANRLRGIPERFGTTLLIIEHDLDLVRSVCSRIAVLDFGEVLAVGDRETVLSDPRVLKAYMGEMEML</sequence>
<evidence type="ECO:0000256" key="6">
    <source>
        <dbReference type="ARBA" id="ARBA00022840"/>
    </source>
</evidence>
<keyword evidence="6 11" id="KW-0067">ATP-binding</keyword>
<keyword evidence="3" id="KW-1003">Cell membrane</keyword>
<dbReference type="GO" id="GO:0005524">
    <property type="term" value="F:ATP binding"/>
    <property type="evidence" value="ECO:0007669"/>
    <property type="project" value="UniProtKB-KW"/>
</dbReference>
<evidence type="ECO:0000256" key="3">
    <source>
        <dbReference type="ARBA" id="ARBA00022475"/>
    </source>
</evidence>
<dbReference type="InterPro" id="IPR001851">
    <property type="entry name" value="ABC_transp_permease"/>
</dbReference>
<dbReference type="InterPro" id="IPR027417">
    <property type="entry name" value="P-loop_NTPase"/>
</dbReference>
<dbReference type="SUPFAM" id="SSF52540">
    <property type="entry name" value="P-loop containing nucleoside triphosphate hydrolases"/>
    <property type="match status" value="1"/>
</dbReference>
<feature type="transmembrane region" description="Helical" evidence="9">
    <location>
        <begin position="59"/>
        <end position="78"/>
    </location>
</feature>
<feature type="transmembrane region" description="Helical" evidence="9">
    <location>
        <begin position="33"/>
        <end position="52"/>
    </location>
</feature>
<feature type="transmembrane region" description="Helical" evidence="9">
    <location>
        <begin position="84"/>
        <end position="112"/>
    </location>
</feature>
<dbReference type="SMART" id="SM00382">
    <property type="entry name" value="AAA"/>
    <property type="match status" value="1"/>
</dbReference>
<keyword evidence="2" id="KW-0813">Transport</keyword>
<dbReference type="InterPro" id="IPR003439">
    <property type="entry name" value="ABC_transporter-like_ATP-bd"/>
</dbReference>
<dbReference type="EMBL" id="JBHSMG010000002">
    <property type="protein sequence ID" value="MFC5502692.1"/>
    <property type="molecule type" value="Genomic_DNA"/>
</dbReference>
<protein>
    <submittedName>
        <fullName evidence="11">ATP-binding cassette domain-containing protein</fullName>
    </submittedName>
</protein>
<feature type="transmembrane region" description="Helical" evidence="9">
    <location>
        <begin position="169"/>
        <end position="187"/>
    </location>
</feature>
<comment type="caution">
    <text evidence="11">The sequence shown here is derived from an EMBL/GenBank/DDBJ whole genome shotgun (WGS) entry which is preliminary data.</text>
</comment>
<dbReference type="InterPro" id="IPR051120">
    <property type="entry name" value="ABC_AA/LPS_Transport"/>
</dbReference>
<dbReference type="Pfam" id="PF00005">
    <property type="entry name" value="ABC_tran"/>
    <property type="match status" value="1"/>
</dbReference>
<keyword evidence="4 9" id="KW-0812">Transmembrane</keyword>
<keyword evidence="7 9" id="KW-1133">Transmembrane helix</keyword>
<dbReference type="InterPro" id="IPR043428">
    <property type="entry name" value="LivM-like"/>
</dbReference>
<evidence type="ECO:0000256" key="9">
    <source>
        <dbReference type="SAM" id="Phobius"/>
    </source>
</evidence>
<feature type="transmembrane region" description="Helical" evidence="9">
    <location>
        <begin position="256"/>
        <end position="280"/>
    </location>
</feature>
<feature type="domain" description="ABC transporter" evidence="10">
    <location>
        <begin position="354"/>
        <end position="581"/>
    </location>
</feature>
<reference evidence="12" key="1">
    <citation type="journal article" date="2019" name="Int. J. Syst. Evol. Microbiol.">
        <title>The Global Catalogue of Microorganisms (GCM) 10K type strain sequencing project: providing services to taxonomists for standard genome sequencing and annotation.</title>
        <authorList>
            <consortium name="The Broad Institute Genomics Platform"/>
            <consortium name="The Broad Institute Genome Sequencing Center for Infectious Disease"/>
            <person name="Wu L."/>
            <person name="Ma J."/>
        </authorList>
    </citation>
    <scope>NUCLEOTIDE SEQUENCE [LARGE SCALE GENOMIC DNA]</scope>
    <source>
        <strain evidence="12">CGMCC 4.6997</strain>
    </source>
</reference>
<keyword evidence="8 9" id="KW-0472">Membrane</keyword>
<dbReference type="PANTHER" id="PTHR45772">
    <property type="entry name" value="CONSERVED COMPONENT OF ABC TRANSPORTER FOR NATURAL AMINO ACIDS-RELATED"/>
    <property type="match status" value="1"/>
</dbReference>
<dbReference type="InterPro" id="IPR003593">
    <property type="entry name" value="AAA+_ATPase"/>
</dbReference>
<evidence type="ECO:0000256" key="2">
    <source>
        <dbReference type="ARBA" id="ARBA00022448"/>
    </source>
</evidence>
<evidence type="ECO:0000256" key="1">
    <source>
        <dbReference type="ARBA" id="ARBA00004651"/>
    </source>
</evidence>
<dbReference type="Proteomes" id="UP001596039">
    <property type="component" value="Unassembled WGS sequence"/>
</dbReference>
<name>A0ABW0NRG8_9MICO</name>
<evidence type="ECO:0000256" key="7">
    <source>
        <dbReference type="ARBA" id="ARBA00022989"/>
    </source>
</evidence>
<dbReference type="Pfam" id="PF02653">
    <property type="entry name" value="BPD_transp_2"/>
    <property type="match status" value="1"/>
</dbReference>
<evidence type="ECO:0000256" key="4">
    <source>
        <dbReference type="ARBA" id="ARBA00022692"/>
    </source>
</evidence>
<proteinExistence type="predicted"/>
<evidence type="ECO:0000256" key="8">
    <source>
        <dbReference type="ARBA" id="ARBA00023136"/>
    </source>
</evidence>
<keyword evidence="12" id="KW-1185">Reference proteome</keyword>
<gene>
    <name evidence="11" type="ORF">ACFPJ4_10630</name>
</gene>
<evidence type="ECO:0000259" key="10">
    <source>
        <dbReference type="PROSITE" id="PS50893"/>
    </source>
</evidence>
<evidence type="ECO:0000256" key="5">
    <source>
        <dbReference type="ARBA" id="ARBA00022741"/>
    </source>
</evidence>
<evidence type="ECO:0000313" key="12">
    <source>
        <dbReference type="Proteomes" id="UP001596039"/>
    </source>
</evidence>
<dbReference type="PROSITE" id="PS50893">
    <property type="entry name" value="ABC_TRANSPORTER_2"/>
    <property type="match status" value="1"/>
</dbReference>
<accession>A0ABW0NRG8</accession>
<feature type="transmembrane region" description="Helical" evidence="9">
    <location>
        <begin position="218"/>
        <end position="236"/>
    </location>
</feature>
<comment type="subcellular location">
    <subcellularLocation>
        <location evidence="1">Cell membrane</location>
        <topology evidence="1">Multi-pass membrane protein</topology>
    </subcellularLocation>
</comment>
<dbReference type="Gene3D" id="3.40.50.300">
    <property type="entry name" value="P-loop containing nucleotide triphosphate hydrolases"/>
    <property type="match status" value="1"/>
</dbReference>
<dbReference type="RefSeq" id="WP_386740381.1">
    <property type="nucleotide sequence ID" value="NZ_JBHSMG010000002.1"/>
</dbReference>
<dbReference type="CDD" id="cd06581">
    <property type="entry name" value="TM_PBP1_LivM_like"/>
    <property type="match status" value="1"/>
</dbReference>